<keyword evidence="8 10" id="KW-0472">Membrane</keyword>
<dbReference type="Gene3D" id="3.90.550.10">
    <property type="entry name" value="Spore Coat Polysaccharide Biosynthesis Protein SpsA, Chain A"/>
    <property type="match status" value="1"/>
</dbReference>
<evidence type="ECO:0000256" key="10">
    <source>
        <dbReference type="SAM" id="Phobius"/>
    </source>
</evidence>
<dbReference type="PANTHER" id="PTHR31392">
    <property type="entry name" value="ALPHA-1,3-MANNOSYLTRANSFERASE MNN1-RELATED"/>
    <property type="match status" value="1"/>
</dbReference>
<organism evidence="11 12">
    <name type="scientific">Gnomoniopsis smithogilvyi</name>
    <dbReference type="NCBI Taxonomy" id="1191159"/>
    <lineage>
        <taxon>Eukaryota</taxon>
        <taxon>Fungi</taxon>
        <taxon>Dikarya</taxon>
        <taxon>Ascomycota</taxon>
        <taxon>Pezizomycotina</taxon>
        <taxon>Sordariomycetes</taxon>
        <taxon>Sordariomycetidae</taxon>
        <taxon>Diaporthales</taxon>
        <taxon>Gnomoniaceae</taxon>
        <taxon>Gnomoniopsis</taxon>
    </lineage>
</organism>
<reference evidence="11" key="1">
    <citation type="submission" date="2022-10" db="EMBL/GenBank/DDBJ databases">
        <title>Tapping the CABI collections for fungal endophytes: first genome assemblies for Collariella, Neodidymelliopsis, Ascochyta clinopodiicola, Didymella pomorum, Didymosphaeria variabile, Neocosmospora piperis and Neocucurbitaria cava.</title>
        <authorList>
            <person name="Hill R."/>
        </authorList>
    </citation>
    <scope>NUCLEOTIDE SEQUENCE</scope>
    <source>
        <strain evidence="11">IMI 355082</strain>
    </source>
</reference>
<dbReference type="EMBL" id="JAPEVB010000002">
    <property type="protein sequence ID" value="KAJ4394802.1"/>
    <property type="molecule type" value="Genomic_DNA"/>
</dbReference>
<dbReference type="Pfam" id="PF11051">
    <property type="entry name" value="Mannosyl_trans3"/>
    <property type="match status" value="1"/>
</dbReference>
<dbReference type="GO" id="GO:0000033">
    <property type="term" value="F:alpha-1,3-mannosyltransferase activity"/>
    <property type="evidence" value="ECO:0007669"/>
    <property type="project" value="TreeGrafter"/>
</dbReference>
<dbReference type="SUPFAM" id="SSF53448">
    <property type="entry name" value="Nucleotide-diphospho-sugar transferases"/>
    <property type="match status" value="1"/>
</dbReference>
<evidence type="ECO:0000256" key="6">
    <source>
        <dbReference type="ARBA" id="ARBA00022968"/>
    </source>
</evidence>
<proteinExistence type="inferred from homology"/>
<evidence type="ECO:0000256" key="7">
    <source>
        <dbReference type="ARBA" id="ARBA00022989"/>
    </source>
</evidence>
<keyword evidence="7 10" id="KW-1133">Transmembrane helix</keyword>
<evidence type="ECO:0000256" key="1">
    <source>
        <dbReference type="ARBA" id="ARBA00004606"/>
    </source>
</evidence>
<dbReference type="AlphaFoldDB" id="A0A9W8YY74"/>
<comment type="similarity">
    <text evidence="2">Belongs to the MNN1/MNT family.</text>
</comment>
<dbReference type="PANTHER" id="PTHR31392:SF1">
    <property type="entry name" value="ALPHA-1,3-MANNOSYLTRANSFERASE MNN1-RELATED"/>
    <property type="match status" value="1"/>
</dbReference>
<accession>A0A9W8YY74</accession>
<protein>
    <recommendedName>
        <fullName evidence="13">Alpha-1,3-mannosyltransferase</fullName>
    </recommendedName>
</protein>
<dbReference type="InterPro" id="IPR022751">
    <property type="entry name" value="Alpha_mannosyltransferase"/>
</dbReference>
<evidence type="ECO:0000256" key="3">
    <source>
        <dbReference type="ARBA" id="ARBA00022676"/>
    </source>
</evidence>
<evidence type="ECO:0000313" key="11">
    <source>
        <dbReference type="EMBL" id="KAJ4394802.1"/>
    </source>
</evidence>
<comment type="subcellular location">
    <subcellularLocation>
        <location evidence="1">Membrane</location>
        <topology evidence="1">Single-pass type II membrane protein</topology>
    </subcellularLocation>
</comment>
<evidence type="ECO:0000256" key="9">
    <source>
        <dbReference type="ARBA" id="ARBA00023180"/>
    </source>
</evidence>
<evidence type="ECO:0000313" key="12">
    <source>
        <dbReference type="Proteomes" id="UP001140453"/>
    </source>
</evidence>
<evidence type="ECO:0008006" key="13">
    <source>
        <dbReference type="Google" id="ProtNLM"/>
    </source>
</evidence>
<evidence type="ECO:0000256" key="8">
    <source>
        <dbReference type="ARBA" id="ARBA00023136"/>
    </source>
</evidence>
<keyword evidence="3" id="KW-0328">Glycosyltransferase</keyword>
<keyword evidence="6" id="KW-0735">Signal-anchor</keyword>
<dbReference type="InterPro" id="IPR029044">
    <property type="entry name" value="Nucleotide-diphossugar_trans"/>
</dbReference>
<comment type="caution">
    <text evidence="11">The sequence shown here is derived from an EMBL/GenBank/DDBJ whole genome shotgun (WGS) entry which is preliminary data.</text>
</comment>
<evidence type="ECO:0000256" key="4">
    <source>
        <dbReference type="ARBA" id="ARBA00022679"/>
    </source>
</evidence>
<feature type="transmembrane region" description="Helical" evidence="10">
    <location>
        <begin position="12"/>
        <end position="29"/>
    </location>
</feature>
<keyword evidence="12" id="KW-1185">Reference proteome</keyword>
<dbReference type="Proteomes" id="UP001140453">
    <property type="component" value="Unassembled WGS sequence"/>
</dbReference>
<sequence>MILRMQSLKPTAVALTFLTFLIGSFLFYSPSLTPVKQTLPLQQYASPPQPSSTAVPSTTGWAVEMELLQYFEDYPLSSPHKNNFGELGRRTRLLRDLIVSADREKKRPRKQALLSAVNRLAVLLYFFLQNSPQNPQSALPFSDLRASMVPKSAGIVIPAGDYNLRFAAHLICCLRNVLKSKLPIQIVFAGDDDLSPTSRDFLTNLPNFVDHAPSLEFLDITSVFNDTTLKMKEGGWAIKPFAALGSKYEKVIVMDADSVFLQKPEVLLHHPAFERTGAFLFHDRLLWQHGFQERHDWWRSQIKRPSATLDKSLVWKEDYAEEVDSGVVIIDKSRIDVLVGLLHVCWQNSYEVREEVTYKMTYGDKESWWMGFELAGSTYEMEEHYGAIVGWEDTIVTDPAARKVCSFVIAHLDDKNELLWYNGGLLKNKQVPSMSHEYAVPDKWMVDAEWRKGATKPDMSCMVGGEVHNLPINLIGILESSIAEAKWVDEALNITQSYQRK</sequence>
<dbReference type="GO" id="GO:0005794">
    <property type="term" value="C:Golgi apparatus"/>
    <property type="evidence" value="ECO:0007669"/>
    <property type="project" value="TreeGrafter"/>
</dbReference>
<dbReference type="OrthoDB" id="430354at2759"/>
<name>A0A9W8YY74_9PEZI</name>
<dbReference type="GO" id="GO:0006493">
    <property type="term" value="P:protein O-linked glycosylation"/>
    <property type="evidence" value="ECO:0007669"/>
    <property type="project" value="TreeGrafter"/>
</dbReference>
<keyword evidence="5 10" id="KW-0812">Transmembrane</keyword>
<evidence type="ECO:0000256" key="5">
    <source>
        <dbReference type="ARBA" id="ARBA00022692"/>
    </source>
</evidence>
<evidence type="ECO:0000256" key="2">
    <source>
        <dbReference type="ARBA" id="ARBA00009105"/>
    </source>
</evidence>
<gene>
    <name evidence="11" type="ORF">N0V93_004022</name>
</gene>
<dbReference type="GO" id="GO:0016020">
    <property type="term" value="C:membrane"/>
    <property type="evidence" value="ECO:0007669"/>
    <property type="project" value="UniProtKB-SubCell"/>
</dbReference>
<keyword evidence="9" id="KW-0325">Glycoprotein</keyword>
<keyword evidence="4" id="KW-0808">Transferase</keyword>